<evidence type="ECO:0000256" key="1">
    <source>
        <dbReference type="SAM" id="MobiDB-lite"/>
    </source>
</evidence>
<dbReference type="Proteomes" id="UP000270924">
    <property type="component" value="Unassembled WGS sequence"/>
</dbReference>
<organism evidence="2 4">
    <name type="scientific">Wuchereria bancrofti</name>
    <dbReference type="NCBI Taxonomy" id="6293"/>
    <lineage>
        <taxon>Eukaryota</taxon>
        <taxon>Metazoa</taxon>
        <taxon>Ecdysozoa</taxon>
        <taxon>Nematoda</taxon>
        <taxon>Chromadorea</taxon>
        <taxon>Rhabditida</taxon>
        <taxon>Spirurina</taxon>
        <taxon>Spiruromorpha</taxon>
        <taxon>Filarioidea</taxon>
        <taxon>Onchocercidae</taxon>
        <taxon>Wuchereria</taxon>
    </lineage>
</organism>
<dbReference type="WBParaSite" id="mrna-Wban_07329">
    <property type="protein sequence ID" value="mrna-Wban_07329"/>
    <property type="gene ID" value="Wban_07329"/>
</dbReference>
<reference evidence="3" key="1">
    <citation type="submission" date="2015-03" db="EMBL/GenBank/DDBJ databases">
        <title>Wuchereria bancrofti Genome Sequencing Papua New Guinea Strain.</title>
        <authorList>
            <person name="Small S.T."/>
            <person name="Serre D."/>
            <person name="Zimmerman P.A."/>
        </authorList>
    </citation>
    <scope>NUCLEOTIDE SEQUENCE [LARGE SCALE GENOMIC DNA]</scope>
    <source>
        <strain evidence="3">pt0022</strain>
    </source>
</reference>
<reference evidence="2 4" key="3">
    <citation type="submission" date="2018-11" db="EMBL/GenBank/DDBJ databases">
        <authorList>
            <consortium name="Pathogen Informatics"/>
        </authorList>
    </citation>
    <scope>NUCLEOTIDE SEQUENCE [LARGE SCALE GENOMIC DNA]</scope>
</reference>
<keyword evidence="4" id="KW-1185">Reference proteome</keyword>
<evidence type="ECO:0000313" key="4">
    <source>
        <dbReference type="Proteomes" id="UP000270924"/>
    </source>
</evidence>
<feature type="compositionally biased region" description="Basic and acidic residues" evidence="1">
    <location>
        <begin position="55"/>
        <end position="71"/>
    </location>
</feature>
<sequence length="71" mass="8291">MFRSSGGSDSNDANVTTKQQETHKEMVIDVNIDPKDPKANEAARIIQHAYRKHQEHQEHQEHQDSCHKHQY</sequence>
<dbReference type="InParanoid" id="A0A3P7DV91"/>
<feature type="region of interest" description="Disordered" evidence="1">
    <location>
        <begin position="1"/>
        <end position="71"/>
    </location>
</feature>
<feature type="compositionally biased region" description="Polar residues" evidence="1">
    <location>
        <begin position="1"/>
        <end position="19"/>
    </location>
</feature>
<dbReference type="EMBL" id="UYWW01005147">
    <property type="protein sequence ID" value="VDM13961.1"/>
    <property type="molecule type" value="Genomic_DNA"/>
</dbReference>
<evidence type="ECO:0000313" key="5">
    <source>
        <dbReference type="WBParaSite" id="mrna-Wban_07329"/>
    </source>
</evidence>
<feature type="compositionally biased region" description="Basic and acidic residues" evidence="1">
    <location>
        <begin position="20"/>
        <end position="41"/>
    </location>
</feature>
<evidence type="ECO:0000313" key="2">
    <source>
        <dbReference type="EMBL" id="VDM13961.1"/>
    </source>
</evidence>
<accession>A0A3P7DV91</accession>
<evidence type="ECO:0000313" key="3">
    <source>
        <dbReference type="Proteomes" id="UP000093561"/>
    </source>
</evidence>
<dbReference type="AlphaFoldDB" id="A0A3P7DV91"/>
<protein>
    <submittedName>
        <fullName evidence="2 5">Uncharacterized protein</fullName>
    </submittedName>
</protein>
<dbReference type="Proteomes" id="UP000093561">
    <property type="component" value="Unassembled WGS sequence"/>
</dbReference>
<proteinExistence type="predicted"/>
<reference evidence="5" key="4">
    <citation type="submission" date="2024-02" db="UniProtKB">
        <authorList>
            <consortium name="WormBaseParasite"/>
        </authorList>
    </citation>
    <scope>IDENTIFICATION</scope>
    <source>
        <strain evidence="5">pt0022</strain>
    </source>
</reference>
<reference evidence="3" key="2">
    <citation type="journal article" date="2016" name="Mol. Ecol.">
        <title>Population genomics of the filarial nematode parasite Wuchereria bancrofti from mosquitoes.</title>
        <authorList>
            <person name="Small S.T."/>
            <person name="Reimer L.J."/>
            <person name="Tisch D.J."/>
            <person name="King C.L."/>
            <person name="Christensen B.M."/>
            <person name="Siba P.M."/>
            <person name="Kazura J.W."/>
            <person name="Serre D."/>
            <person name="Zimmerman P.A."/>
        </authorList>
    </citation>
    <scope>NUCLEOTIDE SEQUENCE</scope>
    <source>
        <strain evidence="3">pt0022</strain>
    </source>
</reference>
<dbReference type="OrthoDB" id="10360717at2759"/>
<name>A0A3P7DV91_WUCBA</name>
<gene>
    <name evidence="2" type="ORF">WBA_LOCUS7347</name>
</gene>